<evidence type="ECO:0000313" key="1">
    <source>
        <dbReference type="EMBL" id="REE84344.1"/>
    </source>
</evidence>
<accession>A0A3D9S358</accession>
<protein>
    <submittedName>
        <fullName evidence="1">Bacteriocin resistance YdeI/OmpD-like protein</fullName>
    </submittedName>
</protein>
<sequence>MNAELVNKLRLSLDMRAVVIEVPAPEYLEELGLESNGKVDEMDRGTYDFVMLFAKDIASLNEHAPKALKAVKKDGLLWICYPKGTSKIKTDINRDRGWKVVKEEGWEGVSLVSIDETWSAMRFRPVGTAQTSARATRAAELSRRTEPVSKDIIVPDDVKAALASYPEAEEFFAALAPSHRKEYVRWINEAKQEVTRVKRIMEMTDKLSMKLKRPSDKPGTK</sequence>
<dbReference type="EMBL" id="QTTN01000015">
    <property type="protein sequence ID" value="REE84344.1"/>
    <property type="molecule type" value="Genomic_DNA"/>
</dbReference>
<comment type="caution">
    <text evidence="1">The sequence shown here is derived from an EMBL/GenBank/DDBJ whole genome shotgun (WGS) entry which is preliminary data.</text>
</comment>
<gene>
    <name evidence="1" type="ORF">A8990_11520</name>
</gene>
<reference evidence="1 2" key="1">
    <citation type="submission" date="2018-08" db="EMBL/GenBank/DDBJ databases">
        <title>Genomic Encyclopedia of Type Strains, Phase III (KMG-III): the genomes of soil and plant-associated and newly described type strains.</title>
        <authorList>
            <person name="Whitman W."/>
        </authorList>
    </citation>
    <scope>NUCLEOTIDE SEQUENCE [LARGE SCALE GENOMIC DNA]</scope>
    <source>
        <strain evidence="1 2">CGMCC 1.10966</strain>
    </source>
</reference>
<keyword evidence="2" id="KW-1185">Reference proteome</keyword>
<dbReference type="Pfam" id="PF13376">
    <property type="entry name" value="OmdA"/>
    <property type="match status" value="1"/>
</dbReference>
<dbReference type="AlphaFoldDB" id="A0A3D9S358"/>
<name>A0A3D9S358_9BACL</name>
<dbReference type="OrthoDB" id="9800461at2"/>
<evidence type="ECO:0000313" key="2">
    <source>
        <dbReference type="Proteomes" id="UP000256304"/>
    </source>
</evidence>
<dbReference type="Proteomes" id="UP000256304">
    <property type="component" value="Unassembled WGS sequence"/>
</dbReference>
<dbReference type="RefSeq" id="WP_116189641.1">
    <property type="nucleotide sequence ID" value="NZ_QTTN01000015.1"/>
</dbReference>
<proteinExistence type="predicted"/>
<organism evidence="1 2">
    <name type="scientific">Paenibacillus taihuensis</name>
    <dbReference type="NCBI Taxonomy" id="1156355"/>
    <lineage>
        <taxon>Bacteria</taxon>
        <taxon>Bacillati</taxon>
        <taxon>Bacillota</taxon>
        <taxon>Bacilli</taxon>
        <taxon>Bacillales</taxon>
        <taxon>Paenibacillaceae</taxon>
        <taxon>Paenibacillus</taxon>
    </lineage>
</organism>